<dbReference type="GO" id="GO:0016832">
    <property type="term" value="F:aldehyde-lyase activity"/>
    <property type="evidence" value="ECO:0007669"/>
    <property type="project" value="TreeGrafter"/>
</dbReference>
<evidence type="ECO:0000256" key="3">
    <source>
        <dbReference type="ARBA" id="ARBA00023239"/>
    </source>
</evidence>
<dbReference type="PANTHER" id="PTHR30502">
    <property type="entry name" value="2-KETO-3-DEOXY-L-RHAMNONATE ALDOLASE"/>
    <property type="match status" value="1"/>
</dbReference>
<dbReference type="GO" id="GO:0005737">
    <property type="term" value="C:cytoplasm"/>
    <property type="evidence" value="ECO:0007669"/>
    <property type="project" value="TreeGrafter"/>
</dbReference>
<sequence>MALTCILSPSVSTWSSRPKFPKSASFPLSRNPTKRIRPITCKKKKKEEVRGSNPVRAAYVPMKPLKARLAEGEKLYGIFLMSFSPVVAEIAGYAGYDYAVVDMEHGPGDFMAALPVLHALAATGTPAIIRIPDTDPALAKKAMDLGPQGIMFPMIDGPKDARKAVSYCRFPPKGIRGVAHPAVRASRYGINENYLEEYEDEVLVMCQVESEEAVKKIEEIASVEGVDCIQMGPTDLGASMGFLADLGNRKAKEMRMRAERGVLGLKNGAFLAGFALPCDPPDELQSRGYQMVAGAVDTPLIRDAALADIKKYKEGWGGVRVEPADVGPTGEVEEEAEKEYA</sequence>
<dbReference type="InterPro" id="IPR050251">
    <property type="entry name" value="HpcH-HpaI_aldolase"/>
</dbReference>
<dbReference type="EMBL" id="GCKF01036255">
    <property type="protein sequence ID" value="JAG96768.1"/>
    <property type="molecule type" value="Transcribed_RNA"/>
</dbReference>
<accession>A0A0D6R3B6</accession>
<evidence type="ECO:0000259" key="4">
    <source>
        <dbReference type="Pfam" id="PF03328"/>
    </source>
</evidence>
<dbReference type="InterPro" id="IPR015813">
    <property type="entry name" value="Pyrv/PenolPyrv_kinase-like_dom"/>
</dbReference>
<comment type="similarity">
    <text evidence="1">Belongs to the HpcH/HpaI aldolase family.</text>
</comment>
<dbReference type="SUPFAM" id="SSF51621">
    <property type="entry name" value="Phosphoenolpyruvate/pyruvate domain"/>
    <property type="match status" value="1"/>
</dbReference>
<keyword evidence="3" id="KW-0456">Lyase</keyword>
<dbReference type="Pfam" id="PF03328">
    <property type="entry name" value="HpcH_HpaI"/>
    <property type="match status" value="1"/>
</dbReference>
<feature type="domain" description="HpcH/HpaI aldolase/citrate lyase" evidence="4">
    <location>
        <begin position="76"/>
        <end position="303"/>
    </location>
</feature>
<keyword evidence="2" id="KW-0479">Metal-binding</keyword>
<dbReference type="InterPro" id="IPR005000">
    <property type="entry name" value="Aldolase/citrate-lyase_domain"/>
</dbReference>
<reference evidence="5" key="1">
    <citation type="submission" date="2015-03" db="EMBL/GenBank/DDBJ databases">
        <title>A transcriptome of Araucaria cunninghamii, an australian fine timber species.</title>
        <authorList>
            <person name="Jing Yi C.J.Y."/>
            <person name="Yin San L.Y.S."/>
            <person name="Abdul Karim S.S."/>
            <person name="Wan Azmi N.N."/>
            <person name="Hercus R.R."/>
            <person name="Croft L.L."/>
        </authorList>
    </citation>
    <scope>NUCLEOTIDE SEQUENCE</scope>
    <source>
        <strain evidence="5">MI0301</strain>
        <tissue evidence="5">Leaf</tissue>
    </source>
</reference>
<evidence type="ECO:0000256" key="1">
    <source>
        <dbReference type="ARBA" id="ARBA00005568"/>
    </source>
</evidence>
<name>A0A0D6R3B6_ARACU</name>
<evidence type="ECO:0000256" key="2">
    <source>
        <dbReference type="ARBA" id="ARBA00022723"/>
    </source>
</evidence>
<dbReference type="Gene3D" id="3.20.20.60">
    <property type="entry name" value="Phosphoenolpyruvate-binding domains"/>
    <property type="match status" value="1"/>
</dbReference>
<evidence type="ECO:0000313" key="5">
    <source>
        <dbReference type="EMBL" id="JAG96768.1"/>
    </source>
</evidence>
<organism evidence="5">
    <name type="scientific">Araucaria cunninghamii</name>
    <name type="common">Hoop pine</name>
    <name type="synonym">Moreton Bay pine</name>
    <dbReference type="NCBI Taxonomy" id="56994"/>
    <lineage>
        <taxon>Eukaryota</taxon>
        <taxon>Viridiplantae</taxon>
        <taxon>Streptophyta</taxon>
        <taxon>Embryophyta</taxon>
        <taxon>Tracheophyta</taxon>
        <taxon>Spermatophyta</taxon>
        <taxon>Pinopsida</taxon>
        <taxon>Pinidae</taxon>
        <taxon>Conifers II</taxon>
        <taxon>Araucariales</taxon>
        <taxon>Araucariaceae</taxon>
        <taxon>Araucaria</taxon>
    </lineage>
</organism>
<dbReference type="PANTHER" id="PTHR30502:SF0">
    <property type="entry name" value="PHOSPHOENOLPYRUVATE CARBOXYLASE FAMILY PROTEIN"/>
    <property type="match status" value="1"/>
</dbReference>
<proteinExistence type="inferred from homology"/>
<dbReference type="GO" id="GO:0046872">
    <property type="term" value="F:metal ion binding"/>
    <property type="evidence" value="ECO:0007669"/>
    <property type="project" value="UniProtKB-KW"/>
</dbReference>
<dbReference type="AlphaFoldDB" id="A0A0D6R3B6"/>
<protein>
    <recommendedName>
        <fullName evidence="4">HpcH/HpaI aldolase/citrate lyase domain-containing protein</fullName>
    </recommendedName>
</protein>
<dbReference type="InterPro" id="IPR040442">
    <property type="entry name" value="Pyrv_kinase-like_dom_sf"/>
</dbReference>